<reference evidence="5 6" key="1">
    <citation type="submission" date="2017-05" db="EMBL/GenBank/DDBJ databases">
        <authorList>
            <person name="Varghese N."/>
            <person name="Submissions S."/>
        </authorList>
    </citation>
    <scope>NUCLEOTIDE SEQUENCE [LARGE SCALE GENOMIC DNA]</scope>
    <source>
        <strain evidence="5 6">DSM 29506</strain>
    </source>
</reference>
<dbReference type="PANTHER" id="PTHR42756">
    <property type="entry name" value="TRANSCRIPTIONAL REGULATOR, MARR"/>
    <property type="match status" value="1"/>
</dbReference>
<evidence type="ECO:0000256" key="2">
    <source>
        <dbReference type="ARBA" id="ARBA00023125"/>
    </source>
</evidence>
<gene>
    <name evidence="5" type="ORF">SAMN06265173_10365</name>
</gene>
<dbReference type="PRINTS" id="PR00598">
    <property type="entry name" value="HTHMARR"/>
</dbReference>
<keyword evidence="2" id="KW-0238">DNA-binding</keyword>
<evidence type="ECO:0000256" key="1">
    <source>
        <dbReference type="ARBA" id="ARBA00023015"/>
    </source>
</evidence>
<dbReference type="RefSeq" id="WP_142492111.1">
    <property type="nucleotide sequence ID" value="NZ_FXTO01000003.1"/>
</dbReference>
<sequence length="151" mass="16968">MKTLPPYRLHTSLGYHLSIAARLQERRLDEQLKTLGLTRTTWCILLAVGNEDLCQPSDIAEFVGIDRTATSRALRHMEDDGLLARSSGTEDRRTRRVELTPKGQQAIATATPFARENADLMSDLLSPGEEAELKRLLTKLRQTGDLRLKTL</sequence>
<evidence type="ECO:0000313" key="6">
    <source>
        <dbReference type="Proteomes" id="UP000316030"/>
    </source>
</evidence>
<dbReference type="PROSITE" id="PS50995">
    <property type="entry name" value="HTH_MARR_2"/>
    <property type="match status" value="1"/>
</dbReference>
<evidence type="ECO:0000259" key="4">
    <source>
        <dbReference type="PROSITE" id="PS50995"/>
    </source>
</evidence>
<dbReference type="Gene3D" id="1.10.10.10">
    <property type="entry name" value="Winged helix-like DNA-binding domain superfamily/Winged helix DNA-binding domain"/>
    <property type="match status" value="1"/>
</dbReference>
<evidence type="ECO:0000256" key="3">
    <source>
        <dbReference type="ARBA" id="ARBA00023163"/>
    </source>
</evidence>
<proteinExistence type="predicted"/>
<dbReference type="Pfam" id="PF12802">
    <property type="entry name" value="MarR_2"/>
    <property type="match status" value="1"/>
</dbReference>
<dbReference type="SMART" id="SM00347">
    <property type="entry name" value="HTH_MARR"/>
    <property type="match status" value="1"/>
</dbReference>
<dbReference type="InterPro" id="IPR000835">
    <property type="entry name" value="HTH_MarR-typ"/>
</dbReference>
<dbReference type="PANTHER" id="PTHR42756:SF1">
    <property type="entry name" value="TRANSCRIPTIONAL REPRESSOR OF EMRAB OPERON"/>
    <property type="match status" value="1"/>
</dbReference>
<dbReference type="Proteomes" id="UP000316030">
    <property type="component" value="Unassembled WGS sequence"/>
</dbReference>
<feature type="domain" description="HTH marR-type" evidence="4">
    <location>
        <begin position="10"/>
        <end position="142"/>
    </location>
</feature>
<dbReference type="OrthoDB" id="7875399at2"/>
<organism evidence="5 6">
    <name type="scientific">Thalassovita litoralis</name>
    <dbReference type="NCBI Taxonomy" id="1010611"/>
    <lineage>
        <taxon>Bacteria</taxon>
        <taxon>Pseudomonadati</taxon>
        <taxon>Pseudomonadota</taxon>
        <taxon>Alphaproteobacteria</taxon>
        <taxon>Rhodobacterales</taxon>
        <taxon>Roseobacteraceae</taxon>
        <taxon>Thalassovita</taxon>
    </lineage>
</organism>
<dbReference type="AlphaFoldDB" id="A0A521BHG3"/>
<dbReference type="SUPFAM" id="SSF46785">
    <property type="entry name" value="Winged helix' DNA-binding domain"/>
    <property type="match status" value="1"/>
</dbReference>
<dbReference type="EMBL" id="FXTO01000003">
    <property type="protein sequence ID" value="SMO46512.1"/>
    <property type="molecule type" value="Genomic_DNA"/>
</dbReference>
<dbReference type="InterPro" id="IPR036390">
    <property type="entry name" value="WH_DNA-bd_sf"/>
</dbReference>
<protein>
    <submittedName>
        <fullName evidence="5">Transcriptional regulator, MarR family</fullName>
    </submittedName>
</protein>
<name>A0A521BHG3_9RHOB</name>
<keyword evidence="3" id="KW-0804">Transcription</keyword>
<evidence type="ECO:0000313" key="5">
    <source>
        <dbReference type="EMBL" id="SMO46512.1"/>
    </source>
</evidence>
<dbReference type="GO" id="GO:0003700">
    <property type="term" value="F:DNA-binding transcription factor activity"/>
    <property type="evidence" value="ECO:0007669"/>
    <property type="project" value="InterPro"/>
</dbReference>
<keyword evidence="1" id="KW-0805">Transcription regulation</keyword>
<keyword evidence="6" id="KW-1185">Reference proteome</keyword>
<dbReference type="PROSITE" id="PS01117">
    <property type="entry name" value="HTH_MARR_1"/>
    <property type="match status" value="1"/>
</dbReference>
<dbReference type="InterPro" id="IPR036388">
    <property type="entry name" value="WH-like_DNA-bd_sf"/>
</dbReference>
<dbReference type="InterPro" id="IPR023187">
    <property type="entry name" value="Tscrpt_reg_MarR-type_CS"/>
</dbReference>
<dbReference type="GO" id="GO:0003677">
    <property type="term" value="F:DNA binding"/>
    <property type="evidence" value="ECO:0007669"/>
    <property type="project" value="UniProtKB-KW"/>
</dbReference>
<accession>A0A521BHG3</accession>